<accession>A0A8J2VI84</accession>
<evidence type="ECO:0000313" key="3">
    <source>
        <dbReference type="Proteomes" id="UP000625210"/>
    </source>
</evidence>
<dbReference type="InterPro" id="IPR036388">
    <property type="entry name" value="WH-like_DNA-bd_sf"/>
</dbReference>
<dbReference type="AlphaFoldDB" id="A0A8J2VI84"/>
<dbReference type="Gene3D" id="1.10.10.10">
    <property type="entry name" value="Winged helix-like DNA-binding domain superfamily/Winged helix DNA-binding domain"/>
    <property type="match status" value="1"/>
</dbReference>
<reference evidence="2" key="2">
    <citation type="submission" date="2020-09" db="EMBL/GenBank/DDBJ databases">
        <authorList>
            <person name="Sun Q."/>
            <person name="Zhou Y."/>
        </authorList>
    </citation>
    <scope>NUCLEOTIDE SEQUENCE</scope>
    <source>
        <strain evidence="2">CGMCC 1.15179</strain>
    </source>
</reference>
<comment type="caution">
    <text evidence="2">The sequence shown here is derived from an EMBL/GenBank/DDBJ whole genome shotgun (WGS) entry which is preliminary data.</text>
</comment>
<evidence type="ECO:0000313" key="2">
    <source>
        <dbReference type="EMBL" id="GGE21264.1"/>
    </source>
</evidence>
<keyword evidence="3" id="KW-1185">Reference proteome</keyword>
<sequence length="121" mass="13494">MTNKKVRLLIRFCFIYRVLCIHKTLKKGVEIDIGSAIKRETMHEAAYKRLKTAILSDKLSTGVYYTENEFADALNISRTPTDGCTSNLKTGGSQYEVCGVSDGCRRRGSGTKPPQSESLVR</sequence>
<proteinExistence type="predicted"/>
<name>A0A8J2VI84_9BACL</name>
<feature type="compositionally biased region" description="Polar residues" evidence="1">
    <location>
        <begin position="112"/>
        <end position="121"/>
    </location>
</feature>
<gene>
    <name evidence="2" type="ORF">GCM10011571_24200</name>
</gene>
<dbReference type="Proteomes" id="UP000625210">
    <property type="component" value="Unassembled WGS sequence"/>
</dbReference>
<evidence type="ECO:0000256" key="1">
    <source>
        <dbReference type="SAM" id="MobiDB-lite"/>
    </source>
</evidence>
<dbReference type="EMBL" id="BMHQ01000008">
    <property type="protein sequence ID" value="GGE21264.1"/>
    <property type="molecule type" value="Genomic_DNA"/>
</dbReference>
<reference evidence="2" key="1">
    <citation type="journal article" date="2014" name="Int. J. Syst. Evol. Microbiol.">
        <title>Complete genome sequence of Corynebacterium casei LMG S-19264T (=DSM 44701T), isolated from a smear-ripened cheese.</title>
        <authorList>
            <consortium name="US DOE Joint Genome Institute (JGI-PGF)"/>
            <person name="Walter F."/>
            <person name="Albersmeier A."/>
            <person name="Kalinowski J."/>
            <person name="Ruckert C."/>
        </authorList>
    </citation>
    <scope>NUCLEOTIDE SEQUENCE</scope>
    <source>
        <strain evidence="2">CGMCC 1.15179</strain>
    </source>
</reference>
<feature type="region of interest" description="Disordered" evidence="1">
    <location>
        <begin position="102"/>
        <end position="121"/>
    </location>
</feature>
<organism evidence="2 3">
    <name type="scientific">Marinithermofilum abyssi</name>
    <dbReference type="NCBI Taxonomy" id="1571185"/>
    <lineage>
        <taxon>Bacteria</taxon>
        <taxon>Bacillati</taxon>
        <taxon>Bacillota</taxon>
        <taxon>Bacilli</taxon>
        <taxon>Bacillales</taxon>
        <taxon>Thermoactinomycetaceae</taxon>
        <taxon>Marinithermofilum</taxon>
    </lineage>
</organism>
<protein>
    <submittedName>
        <fullName evidence="2">Uncharacterized protein</fullName>
    </submittedName>
</protein>